<sequence>MIDRAPSFRMKPGTLRLIAGTLVLAVRVRVSRRTGGVRSGSEPSNRRMR</sequence>
<dbReference type="KEGG" id="ftj:FTUN_1516"/>
<dbReference type="AlphaFoldDB" id="A0A6M5YIV9"/>
<accession>A0A6M5YIV9</accession>
<gene>
    <name evidence="1" type="ORF">FTUN_1516</name>
</gene>
<protein>
    <submittedName>
        <fullName evidence="1">Uncharacterized protein</fullName>
    </submittedName>
</protein>
<reference evidence="2" key="1">
    <citation type="submission" date="2020-05" db="EMBL/GenBank/DDBJ databases">
        <title>Frigoriglobus tundricola gen. nov., sp. nov., a psychrotolerant cellulolytic planctomycete of the family Gemmataceae with two divergent copies of 16S rRNA gene.</title>
        <authorList>
            <person name="Kulichevskaya I.S."/>
            <person name="Ivanova A.A."/>
            <person name="Naumoff D.G."/>
            <person name="Beletsky A.V."/>
            <person name="Rijpstra W.I.C."/>
            <person name="Sinninghe Damste J.S."/>
            <person name="Mardanov A.V."/>
            <person name="Ravin N.V."/>
            <person name="Dedysh S.N."/>
        </authorList>
    </citation>
    <scope>NUCLEOTIDE SEQUENCE [LARGE SCALE GENOMIC DNA]</scope>
    <source>
        <strain evidence="2">PL17</strain>
    </source>
</reference>
<organism evidence="1 2">
    <name type="scientific">Frigoriglobus tundricola</name>
    <dbReference type="NCBI Taxonomy" id="2774151"/>
    <lineage>
        <taxon>Bacteria</taxon>
        <taxon>Pseudomonadati</taxon>
        <taxon>Planctomycetota</taxon>
        <taxon>Planctomycetia</taxon>
        <taxon>Gemmatales</taxon>
        <taxon>Gemmataceae</taxon>
        <taxon>Frigoriglobus</taxon>
    </lineage>
</organism>
<dbReference type="EMBL" id="CP053452">
    <property type="protein sequence ID" value="QJW93999.1"/>
    <property type="molecule type" value="Genomic_DNA"/>
</dbReference>
<evidence type="ECO:0000313" key="2">
    <source>
        <dbReference type="Proteomes" id="UP000503447"/>
    </source>
</evidence>
<name>A0A6M5YIV9_9BACT</name>
<evidence type="ECO:0000313" key="1">
    <source>
        <dbReference type="EMBL" id="QJW93999.1"/>
    </source>
</evidence>
<dbReference type="Proteomes" id="UP000503447">
    <property type="component" value="Chromosome"/>
</dbReference>
<proteinExistence type="predicted"/>
<keyword evidence="2" id="KW-1185">Reference proteome</keyword>